<name>A0A0C9Y0D1_9AGAM</name>
<evidence type="ECO:0000313" key="2">
    <source>
        <dbReference type="Proteomes" id="UP000054018"/>
    </source>
</evidence>
<protein>
    <submittedName>
        <fullName evidence="1">Unplaced genomic scaffold scaffold_801, whole genome shotgun sequence</fullName>
    </submittedName>
</protein>
<reference evidence="1 2" key="1">
    <citation type="submission" date="2014-04" db="EMBL/GenBank/DDBJ databases">
        <authorList>
            <consortium name="DOE Joint Genome Institute"/>
            <person name="Kuo A."/>
            <person name="Kohler A."/>
            <person name="Costa M.D."/>
            <person name="Nagy L.G."/>
            <person name="Floudas D."/>
            <person name="Copeland A."/>
            <person name="Barry K.W."/>
            <person name="Cichocki N."/>
            <person name="Veneault-Fourrey C."/>
            <person name="LaButti K."/>
            <person name="Lindquist E.A."/>
            <person name="Lipzen A."/>
            <person name="Lundell T."/>
            <person name="Morin E."/>
            <person name="Murat C."/>
            <person name="Sun H."/>
            <person name="Tunlid A."/>
            <person name="Henrissat B."/>
            <person name="Grigoriev I.V."/>
            <person name="Hibbett D.S."/>
            <person name="Martin F."/>
            <person name="Nordberg H.P."/>
            <person name="Cantor M.N."/>
            <person name="Hua S.X."/>
        </authorList>
    </citation>
    <scope>NUCLEOTIDE SEQUENCE [LARGE SCALE GENOMIC DNA]</scope>
    <source>
        <strain evidence="1 2">441</strain>
    </source>
</reference>
<organism evidence="1 2">
    <name type="scientific">Pisolithus microcarpus 441</name>
    <dbReference type="NCBI Taxonomy" id="765257"/>
    <lineage>
        <taxon>Eukaryota</taxon>
        <taxon>Fungi</taxon>
        <taxon>Dikarya</taxon>
        <taxon>Basidiomycota</taxon>
        <taxon>Agaricomycotina</taxon>
        <taxon>Agaricomycetes</taxon>
        <taxon>Agaricomycetidae</taxon>
        <taxon>Boletales</taxon>
        <taxon>Sclerodermatineae</taxon>
        <taxon>Pisolithaceae</taxon>
        <taxon>Pisolithus</taxon>
    </lineage>
</organism>
<gene>
    <name evidence="1" type="ORF">PISMIDRAFT_690887</name>
</gene>
<evidence type="ECO:0000313" key="1">
    <source>
        <dbReference type="EMBL" id="KIK10671.1"/>
    </source>
</evidence>
<keyword evidence="2" id="KW-1185">Reference proteome</keyword>
<dbReference type="Proteomes" id="UP000054018">
    <property type="component" value="Unassembled WGS sequence"/>
</dbReference>
<accession>A0A0C9Y0D1</accession>
<reference evidence="2" key="2">
    <citation type="submission" date="2015-01" db="EMBL/GenBank/DDBJ databases">
        <title>Evolutionary Origins and Diversification of the Mycorrhizal Mutualists.</title>
        <authorList>
            <consortium name="DOE Joint Genome Institute"/>
            <consortium name="Mycorrhizal Genomics Consortium"/>
            <person name="Kohler A."/>
            <person name="Kuo A."/>
            <person name="Nagy L.G."/>
            <person name="Floudas D."/>
            <person name="Copeland A."/>
            <person name="Barry K.W."/>
            <person name="Cichocki N."/>
            <person name="Veneault-Fourrey C."/>
            <person name="LaButti K."/>
            <person name="Lindquist E.A."/>
            <person name="Lipzen A."/>
            <person name="Lundell T."/>
            <person name="Morin E."/>
            <person name="Murat C."/>
            <person name="Riley R."/>
            <person name="Ohm R."/>
            <person name="Sun H."/>
            <person name="Tunlid A."/>
            <person name="Henrissat B."/>
            <person name="Grigoriev I.V."/>
            <person name="Hibbett D.S."/>
            <person name="Martin F."/>
        </authorList>
    </citation>
    <scope>NUCLEOTIDE SEQUENCE [LARGE SCALE GENOMIC DNA]</scope>
    <source>
        <strain evidence="2">441</strain>
    </source>
</reference>
<dbReference type="AlphaFoldDB" id="A0A0C9Y0D1"/>
<dbReference type="EMBL" id="KN834485">
    <property type="protein sequence ID" value="KIK10671.1"/>
    <property type="molecule type" value="Genomic_DNA"/>
</dbReference>
<sequence length="58" mass="6575">MSRPARAGNKFQNRQQEVHDIPFDDNIAKAKFVLFRVQFPSSRKRDKAANTSKAPSAT</sequence>
<dbReference type="HOGENOM" id="CLU_2980024_0_0_1"/>
<proteinExistence type="predicted"/>